<dbReference type="EMBL" id="VJMH01000696">
    <property type="protein sequence ID" value="KAF0714858.1"/>
    <property type="molecule type" value="Genomic_DNA"/>
</dbReference>
<sequence>EDWNGTFDFNGSSSDACLSSSFFADAIKPDWNLVDEDLAGPFVWGVWSDEACDDDDVVGAGGGDSAAKDDAKDDRNRPGGASPNEEDEEAVDAESFLTYTILTGLAFFCRLSSAM</sequence>
<protein>
    <submittedName>
        <fullName evidence="2">Uncharacterized protein</fullName>
    </submittedName>
</protein>
<feature type="region of interest" description="Disordered" evidence="1">
    <location>
        <begin position="55"/>
        <end position="91"/>
    </location>
</feature>
<dbReference type="AlphaFoldDB" id="A0A6A4ZDY6"/>
<comment type="caution">
    <text evidence="2">The sequence shown here is derived from an EMBL/GenBank/DDBJ whole genome shotgun (WGS) entry which is preliminary data.</text>
</comment>
<organism evidence="2">
    <name type="scientific">Aphanomyces stellatus</name>
    <dbReference type="NCBI Taxonomy" id="120398"/>
    <lineage>
        <taxon>Eukaryota</taxon>
        <taxon>Sar</taxon>
        <taxon>Stramenopiles</taxon>
        <taxon>Oomycota</taxon>
        <taxon>Saprolegniomycetes</taxon>
        <taxon>Saprolegniales</taxon>
        <taxon>Verrucalvaceae</taxon>
        <taxon>Aphanomyces</taxon>
    </lineage>
</organism>
<evidence type="ECO:0000256" key="1">
    <source>
        <dbReference type="SAM" id="MobiDB-lite"/>
    </source>
</evidence>
<feature type="compositionally biased region" description="Basic and acidic residues" evidence="1">
    <location>
        <begin position="66"/>
        <end position="77"/>
    </location>
</feature>
<proteinExistence type="predicted"/>
<gene>
    <name evidence="2" type="ORF">As57867_003638</name>
</gene>
<evidence type="ECO:0000313" key="2">
    <source>
        <dbReference type="EMBL" id="KAF0714858.1"/>
    </source>
</evidence>
<reference evidence="2" key="1">
    <citation type="submission" date="2019-06" db="EMBL/GenBank/DDBJ databases">
        <title>Genomics analysis of Aphanomyces spp. identifies a new class of oomycete effector associated with host adaptation.</title>
        <authorList>
            <person name="Gaulin E."/>
        </authorList>
    </citation>
    <scope>NUCLEOTIDE SEQUENCE</scope>
    <source>
        <strain evidence="2">CBS 578.67</strain>
    </source>
</reference>
<name>A0A6A4ZDY6_9STRA</name>
<feature type="non-terminal residue" evidence="2">
    <location>
        <position position="1"/>
    </location>
</feature>
<accession>A0A6A4ZDY6</accession>